<accession>A0ABT5NB67</accession>
<keyword evidence="3" id="KW-1185">Reference proteome</keyword>
<evidence type="ECO:0000313" key="3">
    <source>
        <dbReference type="Proteomes" id="UP001148189"/>
    </source>
</evidence>
<keyword evidence="1" id="KW-0812">Transmembrane</keyword>
<dbReference type="Proteomes" id="UP001148189">
    <property type="component" value="Unassembled WGS sequence"/>
</dbReference>
<evidence type="ECO:0000313" key="2">
    <source>
        <dbReference type="EMBL" id="MDD0985790.1"/>
    </source>
</evidence>
<name>A0ABT5NB67_9PSED</name>
<protein>
    <recommendedName>
        <fullName evidence="4">DUF2489 domain-containing protein</fullName>
    </recommendedName>
</protein>
<proteinExistence type="predicted"/>
<dbReference type="RefSeq" id="WP_273865849.1">
    <property type="nucleotide sequence ID" value="NZ_JAMDHD010000020.1"/>
</dbReference>
<evidence type="ECO:0000256" key="1">
    <source>
        <dbReference type="SAM" id="Phobius"/>
    </source>
</evidence>
<evidence type="ECO:0008006" key="4">
    <source>
        <dbReference type="Google" id="ProtNLM"/>
    </source>
</evidence>
<keyword evidence="1" id="KW-1133">Transmembrane helix</keyword>
<sequence length="181" mass="20594">MEAISPSVWFPVVTLVIGVFLKALFDAWSENRKAGFEKQARVEKRKEIIFLQRIDLQRKALGDIQIALSDLMRCTTVMYLAESKMYHESGEWGAGELASDVCDQSRSAFRQVTLAKVRVRDEHVRDMAERISKLCSQVSFSESRDDSEDALIAAGRIYDEFNEKVGESLRALEDEEQALLI</sequence>
<feature type="transmembrane region" description="Helical" evidence="1">
    <location>
        <begin position="6"/>
        <end position="25"/>
    </location>
</feature>
<reference evidence="2" key="1">
    <citation type="submission" date="2022-05" db="EMBL/GenBank/DDBJ databases">
        <title>Novel Pseudomonas spp. Isolated from a Rainbow Trout Aquaculture Facility.</title>
        <authorList>
            <person name="Testerman T."/>
            <person name="Graf J."/>
        </authorList>
    </citation>
    <scope>NUCLEOTIDE SEQUENCE</scope>
    <source>
        <strain evidence="2">ID1050</strain>
    </source>
</reference>
<keyword evidence="1" id="KW-0472">Membrane</keyword>
<dbReference type="EMBL" id="JAMDHD010000020">
    <property type="protein sequence ID" value="MDD0985790.1"/>
    <property type="molecule type" value="Genomic_DNA"/>
</dbReference>
<gene>
    <name evidence="2" type="ORF">M5G21_12615</name>
</gene>
<organism evidence="2 3">
    <name type="scientific">Pseudomonas shahriarae</name>
    <dbReference type="NCBI Taxonomy" id="2745512"/>
    <lineage>
        <taxon>Bacteria</taxon>
        <taxon>Pseudomonadati</taxon>
        <taxon>Pseudomonadota</taxon>
        <taxon>Gammaproteobacteria</taxon>
        <taxon>Pseudomonadales</taxon>
        <taxon>Pseudomonadaceae</taxon>
        <taxon>Pseudomonas</taxon>
    </lineage>
</organism>
<comment type="caution">
    <text evidence="2">The sequence shown here is derived from an EMBL/GenBank/DDBJ whole genome shotgun (WGS) entry which is preliminary data.</text>
</comment>